<dbReference type="SUPFAM" id="SSF52743">
    <property type="entry name" value="Subtilisin-like"/>
    <property type="match status" value="3"/>
</dbReference>
<reference evidence="15 16" key="1">
    <citation type="submission" date="2021-05" db="EMBL/GenBank/DDBJ databases">
        <title>Genome Assembly of Synthetic Allotetraploid Brassica napus Reveals Homoeologous Exchanges between Subgenomes.</title>
        <authorList>
            <person name="Davis J.T."/>
        </authorList>
    </citation>
    <scope>NUCLEOTIDE SEQUENCE [LARGE SCALE GENOMIC DNA]</scope>
    <source>
        <strain evidence="16">cv. Da-Ae</strain>
        <tissue evidence="15">Seedling</tissue>
    </source>
</reference>
<dbReference type="InterPro" id="IPR045051">
    <property type="entry name" value="SBT"/>
</dbReference>
<feature type="active site" description="Charge relay system" evidence="8">
    <location>
        <position position="176"/>
    </location>
</feature>
<keyword evidence="7" id="KW-0325">Glycoprotein</keyword>
<evidence type="ECO:0000256" key="5">
    <source>
        <dbReference type="ARBA" id="ARBA00022801"/>
    </source>
</evidence>
<accession>A0ABQ8C281</accession>
<feature type="domain" description="Inhibitor I9" evidence="13">
    <location>
        <begin position="39"/>
        <end position="140"/>
    </location>
</feature>
<evidence type="ECO:0000256" key="2">
    <source>
        <dbReference type="ARBA" id="ARBA00011073"/>
    </source>
</evidence>
<keyword evidence="16" id="KW-1185">Reference proteome</keyword>
<evidence type="ECO:0000259" key="14">
    <source>
        <dbReference type="Pfam" id="PF17766"/>
    </source>
</evidence>
<feature type="active site" description="Charge relay system" evidence="8">
    <location>
        <position position="251"/>
    </location>
</feature>
<evidence type="ECO:0000256" key="10">
    <source>
        <dbReference type="SAM" id="MobiDB-lite"/>
    </source>
</evidence>
<keyword evidence="3 8" id="KW-0645">Protease</keyword>
<feature type="chain" id="PRO_5047361990" evidence="11">
    <location>
        <begin position="24"/>
        <end position="1068"/>
    </location>
</feature>
<organism evidence="15 16">
    <name type="scientific">Brassica napus</name>
    <name type="common">Rape</name>
    <dbReference type="NCBI Taxonomy" id="3708"/>
    <lineage>
        <taxon>Eukaryota</taxon>
        <taxon>Viridiplantae</taxon>
        <taxon>Streptophyta</taxon>
        <taxon>Embryophyta</taxon>
        <taxon>Tracheophyta</taxon>
        <taxon>Spermatophyta</taxon>
        <taxon>Magnoliopsida</taxon>
        <taxon>eudicotyledons</taxon>
        <taxon>Gunneridae</taxon>
        <taxon>Pentapetalae</taxon>
        <taxon>rosids</taxon>
        <taxon>malvids</taxon>
        <taxon>Brassicales</taxon>
        <taxon>Brassicaceae</taxon>
        <taxon>Brassiceae</taxon>
        <taxon>Brassica</taxon>
    </lineage>
</organism>
<comment type="similarity">
    <text evidence="2 8 9">Belongs to the peptidase S8 family.</text>
</comment>
<gene>
    <name evidence="15" type="ORF">HID58_034497</name>
</gene>
<dbReference type="InterPro" id="IPR036852">
    <property type="entry name" value="Peptidase_S8/S53_dom_sf"/>
</dbReference>
<dbReference type="PANTHER" id="PTHR10795">
    <property type="entry name" value="PROPROTEIN CONVERTASE SUBTILISIN/KEXIN"/>
    <property type="match status" value="1"/>
</dbReference>
<feature type="domain" description="Subtilisin-like protease fibronectin type-III" evidence="14">
    <location>
        <begin position="715"/>
        <end position="811"/>
    </location>
</feature>
<dbReference type="Gene3D" id="3.30.70.80">
    <property type="entry name" value="Peptidase S8 propeptide/proteinase inhibitor I9"/>
    <property type="match status" value="1"/>
</dbReference>
<dbReference type="InterPro" id="IPR041469">
    <property type="entry name" value="Subtilisin-like_FN3"/>
</dbReference>
<dbReference type="InterPro" id="IPR010259">
    <property type="entry name" value="S8pro/Inhibitor_I9"/>
</dbReference>
<dbReference type="Gene3D" id="3.50.30.30">
    <property type="match status" value="1"/>
</dbReference>
<evidence type="ECO:0000256" key="8">
    <source>
        <dbReference type="PROSITE-ProRule" id="PRU01240"/>
    </source>
</evidence>
<dbReference type="InterPro" id="IPR000209">
    <property type="entry name" value="Peptidase_S8/S53_dom"/>
</dbReference>
<keyword evidence="4 11" id="KW-0732">Signal</keyword>
<dbReference type="InterPro" id="IPR023828">
    <property type="entry name" value="Peptidase_S8_Ser-AS"/>
</dbReference>
<feature type="active site" description="Charge relay system" evidence="8">
    <location>
        <position position="594"/>
    </location>
</feature>
<feature type="domain" description="Peptidase S8/S53" evidence="12">
    <location>
        <begin position="167"/>
        <end position="632"/>
    </location>
</feature>
<evidence type="ECO:0000256" key="7">
    <source>
        <dbReference type="ARBA" id="ARBA00023180"/>
    </source>
</evidence>
<dbReference type="PROSITE" id="PS00138">
    <property type="entry name" value="SUBTILASE_SER"/>
    <property type="match status" value="1"/>
</dbReference>
<comment type="caution">
    <text evidence="15">The sequence shown here is derived from an EMBL/GenBank/DDBJ whole genome shotgun (WGS) entry which is preliminary data.</text>
</comment>
<keyword evidence="6 8" id="KW-0720">Serine protease</keyword>
<evidence type="ECO:0000256" key="4">
    <source>
        <dbReference type="ARBA" id="ARBA00022729"/>
    </source>
</evidence>
<feature type="compositionally biased region" description="Polar residues" evidence="10">
    <location>
        <begin position="63"/>
        <end position="72"/>
    </location>
</feature>
<feature type="region of interest" description="Disordered" evidence="10">
    <location>
        <begin position="47"/>
        <end position="72"/>
    </location>
</feature>
<dbReference type="PROSITE" id="PS51892">
    <property type="entry name" value="SUBTILASE"/>
    <property type="match status" value="1"/>
</dbReference>
<feature type="domain" description="Subtilisin-like protease fibronectin type-III" evidence="14">
    <location>
        <begin position="966"/>
        <end position="1062"/>
    </location>
</feature>
<dbReference type="Proteomes" id="UP000824890">
    <property type="component" value="Unassembled WGS sequence"/>
</dbReference>
<dbReference type="EMBL" id="JAGKQM010000009">
    <property type="protein sequence ID" value="KAH0911176.1"/>
    <property type="molecule type" value="Genomic_DNA"/>
</dbReference>
<evidence type="ECO:0000259" key="13">
    <source>
        <dbReference type="Pfam" id="PF05922"/>
    </source>
</evidence>
<dbReference type="Pfam" id="PF00082">
    <property type="entry name" value="Peptidase_S8"/>
    <property type="match status" value="2"/>
</dbReference>
<dbReference type="PRINTS" id="PR00723">
    <property type="entry name" value="SUBTILISIN"/>
</dbReference>
<evidence type="ECO:0000256" key="6">
    <source>
        <dbReference type="ARBA" id="ARBA00022825"/>
    </source>
</evidence>
<evidence type="ECO:0000256" key="11">
    <source>
        <dbReference type="SAM" id="SignalP"/>
    </source>
</evidence>
<dbReference type="CDD" id="cd04852">
    <property type="entry name" value="Peptidases_S8_3"/>
    <property type="match status" value="1"/>
</dbReference>
<dbReference type="InterPro" id="IPR023827">
    <property type="entry name" value="Peptidase_S8_Asp-AS"/>
</dbReference>
<dbReference type="Gene3D" id="3.40.50.200">
    <property type="entry name" value="Peptidase S8/S53 domain"/>
    <property type="match status" value="3"/>
</dbReference>
<evidence type="ECO:0000256" key="9">
    <source>
        <dbReference type="RuleBase" id="RU003355"/>
    </source>
</evidence>
<protein>
    <submittedName>
        <fullName evidence="15">Uncharacterized protein</fullName>
    </submittedName>
</protein>
<keyword evidence="5 8" id="KW-0378">Hydrolase</keyword>
<dbReference type="InterPro" id="IPR037045">
    <property type="entry name" value="S8pro/Inhibitor_I9_sf"/>
</dbReference>
<evidence type="ECO:0000259" key="12">
    <source>
        <dbReference type="Pfam" id="PF00082"/>
    </source>
</evidence>
<comment type="subcellular location">
    <subcellularLocation>
        <location evidence="1">Secreted</location>
    </subcellularLocation>
</comment>
<dbReference type="Gene3D" id="2.60.40.2310">
    <property type="match status" value="2"/>
</dbReference>
<evidence type="ECO:0000313" key="16">
    <source>
        <dbReference type="Proteomes" id="UP000824890"/>
    </source>
</evidence>
<feature type="domain" description="Peptidase S8/S53" evidence="12">
    <location>
        <begin position="817"/>
        <end position="866"/>
    </location>
</feature>
<dbReference type="InterPro" id="IPR015500">
    <property type="entry name" value="Peptidase_S8_subtilisin-rel"/>
</dbReference>
<proteinExistence type="inferred from homology"/>
<dbReference type="Pfam" id="PF17766">
    <property type="entry name" value="fn3_6"/>
    <property type="match status" value="2"/>
</dbReference>
<dbReference type="PROSITE" id="PS00136">
    <property type="entry name" value="SUBTILASE_ASP"/>
    <property type="match status" value="1"/>
</dbReference>
<evidence type="ECO:0000256" key="3">
    <source>
        <dbReference type="ARBA" id="ARBA00022670"/>
    </source>
</evidence>
<name>A0ABQ8C281_BRANA</name>
<evidence type="ECO:0000313" key="15">
    <source>
        <dbReference type="EMBL" id="KAH0911176.1"/>
    </source>
</evidence>
<feature type="signal peptide" evidence="11">
    <location>
        <begin position="1"/>
        <end position="23"/>
    </location>
</feature>
<dbReference type="Pfam" id="PF05922">
    <property type="entry name" value="Inhibitor_I9"/>
    <property type="match status" value="1"/>
</dbReference>
<dbReference type="InterPro" id="IPR034197">
    <property type="entry name" value="Peptidases_S8_3"/>
</dbReference>
<sequence>MEESSSFVRSVFVLCLVSSSVFCLDDSDQNATVLSSSAVYIVTLKDPPSVHSSSGRETDASKHSLTSTSSQTYRTSNRSAYLIRVHDSLLRKVLRKENYIKLYSYHYLINGFSAVITQQQAERLAARKEVHNVVLDYPVKKATTHTPQFLGLPRGAWPREGGSEYAGEGVVIGFIDTGIDPTHPSFSDKVPGHSYPVPPRFTGVCEVTTGFPSGSCNRKLVGARHFAESALSRGVLNSSQDDASPFDGEGHGTHTASVAAGNHGVPVVALYKRFGGFAADIIAAIDQAAQDGVDIINLSITPNRRPPGIATFFNPIDMALLSAVKAGIFVVQAAGNTGPAPKSMSSFSPWIFTVGATSHDRVYTNSIILGNNVTISGVGLACKSPGTRTMHKLVLAAHALRNGTTIMDAIYVGECQDSSSYDQKLVQGKILVCSYTVRFILGVSTVKQALITAKNLTAAGLVFYMDPSSTGFQMTSTPMDIPGILISSPQDSLALLQYYNTSLSRDNASGKIVGSASVARIVGGMKPTYGITAPKVMYFSARGPDPEDDSFQDADVMKPNLVAPGNSIWGAWSPLGIGTADFQGERFAMESGTSMSAPHVTGIAALIKQKFPHFTPAAIASALSTTASLTDRKGGPIMAQRTVLNPDATQTPATPFDMGSGFVNATAALDPGLIFDIGYNEYMKFLCGINGSSPVVLNYTGESCSAYNSSLAASDLNLPSVTIAKLVGTRTVLRWVTNIAATVTNETYTVGWKAPDSVSVKVSPAKFTIGNGETRVMSLVFRAIKNGSVASFGRIEMVGDRGHVVNIPVTVIYKIARFAMESGRSMSAPHVTGIAALIKQKFPHFTPAAIASALSTTASLTDRKGGSRATQTPATPFDMGSGFVNATAALDPGLIFDIATQTPATPFDMGSGFVNATAALDPGLIFDIGYNEYMKFLCGINGSSPVVLNYTGENCSAYNSSLAASDLNLSSVTIAKLVGTRTVLRWVTNIASTVTNETYTVGWKAPDSVSVKVSHAKFTIENGETRVLSLVFRAMKNDMVASFGRIGMVGDRGHVVNIPVTVIYKSAV</sequence>
<dbReference type="CDD" id="cd02120">
    <property type="entry name" value="PA_subtilisin_like"/>
    <property type="match status" value="1"/>
</dbReference>
<evidence type="ECO:0000256" key="1">
    <source>
        <dbReference type="ARBA" id="ARBA00004613"/>
    </source>
</evidence>